<evidence type="ECO:0000256" key="4">
    <source>
        <dbReference type="PROSITE-ProRule" id="PRU00335"/>
    </source>
</evidence>
<gene>
    <name evidence="6" type="ORF">DFR74_11527</name>
</gene>
<dbReference type="Gene3D" id="1.10.10.60">
    <property type="entry name" value="Homeodomain-like"/>
    <property type="match status" value="1"/>
</dbReference>
<dbReference type="InterPro" id="IPR001647">
    <property type="entry name" value="HTH_TetR"/>
</dbReference>
<sequence length="196" mass="21148">MAPGRPRSFGVDDALEVAMRLFWRHGYEGTSLAELTEAMNINRRSLYAAFGNKEDLFRRAVDRYLTGPGAFTARALDAPTARGVAEALLYGAAEKYTEPDSPHGCLLVQSALACGPADESVRDELTDRRNTGIAALRARLARARDDGDLRPDADPDALARYLTAIAQGISVQAASGATRADLNIVADQALRNWPSD</sequence>
<accession>A0A366D6Q0</accession>
<keyword evidence="2 4" id="KW-0238">DNA-binding</keyword>
<evidence type="ECO:0000256" key="3">
    <source>
        <dbReference type="ARBA" id="ARBA00023163"/>
    </source>
</evidence>
<keyword evidence="1" id="KW-0805">Transcription regulation</keyword>
<dbReference type="Pfam" id="PF00440">
    <property type="entry name" value="TetR_N"/>
    <property type="match status" value="1"/>
</dbReference>
<dbReference type="Gene3D" id="1.10.357.10">
    <property type="entry name" value="Tetracycline Repressor, domain 2"/>
    <property type="match status" value="1"/>
</dbReference>
<dbReference type="AlphaFoldDB" id="A0A366D6Q0"/>
<dbReference type="PRINTS" id="PR00455">
    <property type="entry name" value="HTHTETR"/>
</dbReference>
<dbReference type="SUPFAM" id="SSF48498">
    <property type="entry name" value="Tetracyclin repressor-like, C-terminal domain"/>
    <property type="match status" value="1"/>
</dbReference>
<feature type="DNA-binding region" description="H-T-H motif" evidence="4">
    <location>
        <begin position="31"/>
        <end position="50"/>
    </location>
</feature>
<dbReference type="STRING" id="1210090.GCA_001613185_03169"/>
<dbReference type="InterPro" id="IPR011075">
    <property type="entry name" value="TetR_C"/>
</dbReference>
<dbReference type="InterPro" id="IPR023772">
    <property type="entry name" value="DNA-bd_HTH_TetR-type_CS"/>
</dbReference>
<evidence type="ECO:0000313" key="7">
    <source>
        <dbReference type="Proteomes" id="UP000252586"/>
    </source>
</evidence>
<dbReference type="RefSeq" id="WP_067509333.1">
    <property type="nucleotide sequence ID" value="NZ_CP107943.1"/>
</dbReference>
<dbReference type="PROSITE" id="PS01081">
    <property type="entry name" value="HTH_TETR_1"/>
    <property type="match status" value="1"/>
</dbReference>
<reference evidence="6 7" key="1">
    <citation type="submission" date="2018-06" db="EMBL/GenBank/DDBJ databases">
        <title>Genomic Encyclopedia of Type Strains, Phase IV (KMG-IV): sequencing the most valuable type-strain genomes for metagenomic binning, comparative biology and taxonomic classification.</title>
        <authorList>
            <person name="Goeker M."/>
        </authorList>
    </citation>
    <scope>NUCLEOTIDE SEQUENCE [LARGE SCALE GENOMIC DNA]</scope>
    <source>
        <strain evidence="6 7">DSM 44599</strain>
    </source>
</reference>
<evidence type="ECO:0000313" key="6">
    <source>
        <dbReference type="EMBL" id="RBO85179.1"/>
    </source>
</evidence>
<dbReference type="SUPFAM" id="SSF46689">
    <property type="entry name" value="Homeodomain-like"/>
    <property type="match status" value="1"/>
</dbReference>
<dbReference type="Pfam" id="PF16925">
    <property type="entry name" value="TetR_C_13"/>
    <property type="match status" value="1"/>
</dbReference>
<dbReference type="PANTHER" id="PTHR47506">
    <property type="entry name" value="TRANSCRIPTIONAL REGULATORY PROTEIN"/>
    <property type="match status" value="1"/>
</dbReference>
<name>A0A366D6Q0_9NOCA</name>
<dbReference type="PANTHER" id="PTHR47506:SF1">
    <property type="entry name" value="HTH-TYPE TRANSCRIPTIONAL REGULATOR YJDC"/>
    <property type="match status" value="1"/>
</dbReference>
<evidence type="ECO:0000259" key="5">
    <source>
        <dbReference type="PROSITE" id="PS50977"/>
    </source>
</evidence>
<protein>
    <submittedName>
        <fullName evidence="6">TetR family transcriptional regulator</fullName>
    </submittedName>
</protein>
<dbReference type="Proteomes" id="UP000252586">
    <property type="component" value="Unassembled WGS sequence"/>
</dbReference>
<feature type="domain" description="HTH tetR-type" evidence="5">
    <location>
        <begin position="8"/>
        <end position="68"/>
    </location>
</feature>
<keyword evidence="7" id="KW-1185">Reference proteome</keyword>
<proteinExistence type="predicted"/>
<organism evidence="6 7">
    <name type="scientific">Nocardia puris</name>
    <dbReference type="NCBI Taxonomy" id="208602"/>
    <lineage>
        <taxon>Bacteria</taxon>
        <taxon>Bacillati</taxon>
        <taxon>Actinomycetota</taxon>
        <taxon>Actinomycetes</taxon>
        <taxon>Mycobacteriales</taxon>
        <taxon>Nocardiaceae</taxon>
        <taxon>Nocardia</taxon>
    </lineage>
</organism>
<keyword evidence="3" id="KW-0804">Transcription</keyword>
<dbReference type="InterPro" id="IPR009057">
    <property type="entry name" value="Homeodomain-like_sf"/>
</dbReference>
<comment type="caution">
    <text evidence="6">The sequence shown here is derived from an EMBL/GenBank/DDBJ whole genome shotgun (WGS) entry which is preliminary data.</text>
</comment>
<dbReference type="GO" id="GO:0003677">
    <property type="term" value="F:DNA binding"/>
    <property type="evidence" value="ECO:0007669"/>
    <property type="project" value="UniProtKB-UniRule"/>
</dbReference>
<dbReference type="OrthoDB" id="9805134at2"/>
<dbReference type="InterPro" id="IPR036271">
    <property type="entry name" value="Tet_transcr_reg_TetR-rel_C_sf"/>
</dbReference>
<evidence type="ECO:0000256" key="1">
    <source>
        <dbReference type="ARBA" id="ARBA00023015"/>
    </source>
</evidence>
<dbReference type="EMBL" id="QNRE01000015">
    <property type="protein sequence ID" value="RBO85179.1"/>
    <property type="molecule type" value="Genomic_DNA"/>
</dbReference>
<evidence type="ECO:0000256" key="2">
    <source>
        <dbReference type="ARBA" id="ARBA00023125"/>
    </source>
</evidence>
<dbReference type="PROSITE" id="PS50977">
    <property type="entry name" value="HTH_TETR_2"/>
    <property type="match status" value="1"/>
</dbReference>